<feature type="compositionally biased region" description="Low complexity" evidence="1">
    <location>
        <begin position="397"/>
        <end position="411"/>
    </location>
</feature>
<name>A0ABP6KCV1_9ACTN</name>
<feature type="compositionally biased region" description="Pro residues" evidence="1">
    <location>
        <begin position="365"/>
        <end position="382"/>
    </location>
</feature>
<dbReference type="RefSeq" id="WP_344892710.1">
    <property type="nucleotide sequence ID" value="NZ_BAAAWD010000006.1"/>
</dbReference>
<feature type="compositionally biased region" description="Low complexity" evidence="1">
    <location>
        <begin position="271"/>
        <end position="299"/>
    </location>
</feature>
<feature type="region of interest" description="Disordered" evidence="1">
    <location>
        <begin position="615"/>
        <end position="648"/>
    </location>
</feature>
<feature type="compositionally biased region" description="Low complexity" evidence="1">
    <location>
        <begin position="325"/>
        <end position="340"/>
    </location>
</feature>
<evidence type="ECO:0000256" key="1">
    <source>
        <dbReference type="SAM" id="MobiDB-lite"/>
    </source>
</evidence>
<comment type="caution">
    <text evidence="2">The sequence shown here is derived from an EMBL/GenBank/DDBJ whole genome shotgun (WGS) entry which is preliminary data.</text>
</comment>
<reference evidence="3" key="1">
    <citation type="journal article" date="2019" name="Int. J. Syst. Evol. Microbiol.">
        <title>The Global Catalogue of Microorganisms (GCM) 10K type strain sequencing project: providing services to taxonomists for standard genome sequencing and annotation.</title>
        <authorList>
            <consortium name="The Broad Institute Genomics Platform"/>
            <consortium name="The Broad Institute Genome Sequencing Center for Infectious Disease"/>
            <person name="Wu L."/>
            <person name="Ma J."/>
        </authorList>
    </citation>
    <scope>NUCLEOTIDE SEQUENCE [LARGE SCALE GENOMIC DNA]</scope>
    <source>
        <strain evidence="3">JCM 3106</strain>
    </source>
</reference>
<gene>
    <name evidence="2" type="ORF">GCM10017559_24190</name>
</gene>
<feature type="region of interest" description="Disordered" evidence="1">
    <location>
        <begin position="538"/>
        <end position="565"/>
    </location>
</feature>
<feature type="region of interest" description="Disordered" evidence="1">
    <location>
        <begin position="253"/>
        <end position="486"/>
    </location>
</feature>
<accession>A0ABP6KCV1</accession>
<keyword evidence="3" id="KW-1185">Reference proteome</keyword>
<organism evidence="2 3">
    <name type="scientific">Streptosporangium longisporum</name>
    <dbReference type="NCBI Taxonomy" id="46187"/>
    <lineage>
        <taxon>Bacteria</taxon>
        <taxon>Bacillati</taxon>
        <taxon>Actinomycetota</taxon>
        <taxon>Actinomycetes</taxon>
        <taxon>Streptosporangiales</taxon>
        <taxon>Streptosporangiaceae</taxon>
        <taxon>Streptosporangium</taxon>
    </lineage>
</organism>
<feature type="compositionally biased region" description="Low complexity" evidence="1">
    <location>
        <begin position="419"/>
        <end position="459"/>
    </location>
</feature>
<dbReference type="Proteomes" id="UP001499930">
    <property type="component" value="Unassembled WGS sequence"/>
</dbReference>
<dbReference type="EMBL" id="BAAAWD010000006">
    <property type="protein sequence ID" value="GAA3002150.1"/>
    <property type="molecule type" value="Genomic_DNA"/>
</dbReference>
<protein>
    <submittedName>
        <fullName evidence="2">Uncharacterized protein</fullName>
    </submittedName>
</protein>
<sequence length="740" mass="75829">MSTPTGSGRPAPGPGQEAAWVREHGAHLVDYAASHLEPGRVHAAVVSALATGRAGAVPGNVTVRGRALAVLRRDCRTSPGHRERYVPGSGPGMPDAPLIERVWTIVDPLGTETLRLMYRHALGMDDLSHVLAMPAEEIGRLATRTQDLIETLVSGLDALTHGRRTCPELPPLVEAVFPGAFPAGLPGGPPGGHEPPSGIGSEDDRAALLSHMIRCSVCTRPINIRYTVPQMISHPPVAPLSAEERRRLTDALSTGASPGTLLPGVPSPGIPSTGVASPGASSSGVASPGRSPERSSGGVPYPPLPPGGGPSTEAPPPASRPPRGRSPVLSAPPAGGRPPASTLPPQERSLTPAVPPGRDDVPAPSATPPAPRPGASPYPPVASGPQDGGRQERRRPGTGSPGTAPSGTASPDADSSGTTSPGAVSPAASSPSPASSASPAAPSSPASGPATGSPVSSGLPPLPTLPPHRTRPSRPPVAPPVTGHDTPLYDALLTQAWAREVLAQSEEITGTIPRQAPVPEPVVRNEPVVIAGQRSVEMRTPSRTRDDDQIPALPFHTEPDDRPEEERIGASVQVLEALSWAGTRIRNTTVKVVIIVVAGAAGTLTGMNFLGPAIGSEEPARSLQSSTSQATPEPPAAGTPGRGDGLASRLRVPPVVALDEFGQGSLVLTLSGEPLEWRISAPGLVVSPSDGTLREGVTQVINLRAHRTRSWCGNPASVTAPLTVHGPDDSISTTVRWRTC</sequence>
<feature type="region of interest" description="Disordered" evidence="1">
    <location>
        <begin position="183"/>
        <end position="203"/>
    </location>
</feature>
<proteinExistence type="predicted"/>
<feature type="compositionally biased region" description="Pro residues" evidence="1">
    <location>
        <begin position="300"/>
        <end position="320"/>
    </location>
</feature>
<evidence type="ECO:0000313" key="3">
    <source>
        <dbReference type="Proteomes" id="UP001499930"/>
    </source>
</evidence>
<evidence type="ECO:0000313" key="2">
    <source>
        <dbReference type="EMBL" id="GAA3002150.1"/>
    </source>
</evidence>